<proteinExistence type="predicted"/>
<evidence type="ECO:0000256" key="1">
    <source>
        <dbReference type="SAM" id="MobiDB-lite"/>
    </source>
</evidence>
<feature type="region of interest" description="Disordered" evidence="1">
    <location>
        <begin position="181"/>
        <end position="200"/>
    </location>
</feature>
<sequence>MNDRDRVRMHLAEIWTSVILVQTGTLLLVGAEYPGIFPGQRQQHRSRELSNYSGKRASGTTTEPSCEELRAMWRYSKRQSRAAESSNELPVYRDPFSYNLWEAYPSRSPSTGYRDEYAGPARSRGAGGVPIYGKLVHKAPAGSRLRNGMPERARAFEEVARLYGTVNRHPPSQRRRLTSFRVAGGGGGGGSSGGRGHIAENNEENDLDASVPQTGSFQHLKELILTERARELQEQRRVEEMAARAAVLKEMTSGNRQGTNVRESRNSNLLSSVKRYEDPINYNFADTQYTADVAGNGPALSAGEHYGQEYMLR</sequence>
<feature type="compositionally biased region" description="Polar residues" evidence="1">
    <location>
        <begin position="49"/>
        <end position="64"/>
    </location>
</feature>
<accession>A0AAJ7DUT2</accession>
<protein>
    <submittedName>
        <fullName evidence="3">Uncharacterized protein LOC105361651</fullName>
    </submittedName>
</protein>
<feature type="region of interest" description="Disordered" evidence="1">
    <location>
        <begin position="40"/>
        <end position="65"/>
    </location>
</feature>
<feature type="compositionally biased region" description="Gly residues" evidence="1">
    <location>
        <begin position="183"/>
        <end position="196"/>
    </location>
</feature>
<gene>
    <name evidence="3" type="primary">LOC105361651</name>
</gene>
<evidence type="ECO:0000313" key="2">
    <source>
        <dbReference type="Proteomes" id="UP000695007"/>
    </source>
</evidence>
<name>A0AAJ7DUT2_9HYME</name>
<dbReference type="GeneID" id="105361651"/>
<organism evidence="2 3">
    <name type="scientific">Ceratosolen solmsi marchali</name>
    <dbReference type="NCBI Taxonomy" id="326594"/>
    <lineage>
        <taxon>Eukaryota</taxon>
        <taxon>Metazoa</taxon>
        <taxon>Ecdysozoa</taxon>
        <taxon>Arthropoda</taxon>
        <taxon>Hexapoda</taxon>
        <taxon>Insecta</taxon>
        <taxon>Pterygota</taxon>
        <taxon>Neoptera</taxon>
        <taxon>Endopterygota</taxon>
        <taxon>Hymenoptera</taxon>
        <taxon>Apocrita</taxon>
        <taxon>Proctotrupomorpha</taxon>
        <taxon>Chalcidoidea</taxon>
        <taxon>Agaonidae</taxon>
        <taxon>Agaoninae</taxon>
        <taxon>Ceratosolen</taxon>
    </lineage>
</organism>
<dbReference type="KEGG" id="csol:105361651"/>
<evidence type="ECO:0000313" key="3">
    <source>
        <dbReference type="RefSeq" id="XP_011497203.1"/>
    </source>
</evidence>
<dbReference type="AlphaFoldDB" id="A0AAJ7DUT2"/>
<keyword evidence="2" id="KW-1185">Reference proteome</keyword>
<dbReference type="RefSeq" id="XP_011497203.1">
    <property type="nucleotide sequence ID" value="XM_011498901.1"/>
</dbReference>
<dbReference type="Proteomes" id="UP000695007">
    <property type="component" value="Unplaced"/>
</dbReference>
<reference evidence="3" key="1">
    <citation type="submission" date="2025-08" db="UniProtKB">
        <authorList>
            <consortium name="RefSeq"/>
        </authorList>
    </citation>
    <scope>IDENTIFICATION</scope>
</reference>